<evidence type="ECO:0000256" key="5">
    <source>
        <dbReference type="RuleBase" id="RU003560"/>
    </source>
</evidence>
<gene>
    <name evidence="6" type="ORF">E4Z66_15825</name>
</gene>
<dbReference type="PANTHER" id="PTHR43094:SF1">
    <property type="entry name" value="AMINOTRANSFERASE CLASS-III"/>
    <property type="match status" value="1"/>
</dbReference>
<dbReference type="PIRSF" id="PIRSF000521">
    <property type="entry name" value="Transaminase_4ab_Lys_Orn"/>
    <property type="match status" value="1"/>
</dbReference>
<dbReference type="RefSeq" id="WP_136464018.1">
    <property type="nucleotide sequence ID" value="NZ_SRKY01000004.1"/>
</dbReference>
<comment type="cofactor">
    <cofactor evidence="1">
        <name>pyridoxal 5'-phosphate</name>
        <dbReference type="ChEBI" id="CHEBI:597326"/>
    </cofactor>
</comment>
<dbReference type="InterPro" id="IPR049704">
    <property type="entry name" value="Aminotrans_3_PPA_site"/>
</dbReference>
<dbReference type="OrthoDB" id="9801834at2"/>
<reference evidence="6 7" key="1">
    <citation type="submission" date="2019-04" db="EMBL/GenBank/DDBJ databases">
        <title>Shimia ponticola sp. nov., isolated from seawater.</title>
        <authorList>
            <person name="Kim Y.-O."/>
            <person name="Yoon J.-H."/>
        </authorList>
    </citation>
    <scope>NUCLEOTIDE SEQUENCE [LARGE SCALE GENOMIC DNA]</scope>
    <source>
        <strain evidence="6 7">MYP11</strain>
    </source>
</reference>
<evidence type="ECO:0000313" key="7">
    <source>
        <dbReference type="Proteomes" id="UP000306602"/>
    </source>
</evidence>
<accession>A0A4S4N7X7</accession>
<keyword evidence="4 5" id="KW-0663">Pyridoxal phosphate</keyword>
<keyword evidence="3 6" id="KW-0032">Aminotransferase</keyword>
<evidence type="ECO:0000256" key="4">
    <source>
        <dbReference type="ARBA" id="ARBA00022898"/>
    </source>
</evidence>
<dbReference type="PANTHER" id="PTHR43094">
    <property type="entry name" value="AMINOTRANSFERASE"/>
    <property type="match status" value="1"/>
</dbReference>
<dbReference type="CDD" id="cd00610">
    <property type="entry name" value="OAT_like"/>
    <property type="match status" value="1"/>
</dbReference>
<organism evidence="6 7">
    <name type="scientific">Aliishimia ponticola</name>
    <dbReference type="NCBI Taxonomy" id="2499833"/>
    <lineage>
        <taxon>Bacteria</taxon>
        <taxon>Pseudomonadati</taxon>
        <taxon>Pseudomonadota</taxon>
        <taxon>Alphaproteobacteria</taxon>
        <taxon>Rhodobacterales</taxon>
        <taxon>Paracoccaceae</taxon>
        <taxon>Aliishimia</taxon>
    </lineage>
</organism>
<dbReference type="Pfam" id="PF00202">
    <property type="entry name" value="Aminotran_3"/>
    <property type="match status" value="1"/>
</dbReference>
<dbReference type="AlphaFoldDB" id="A0A4S4N7X7"/>
<dbReference type="InterPro" id="IPR015421">
    <property type="entry name" value="PyrdxlP-dep_Trfase_major"/>
</dbReference>
<keyword evidence="6" id="KW-0808">Transferase</keyword>
<sequence>MDGTFNENDLSRVVEADRAHIWHHLIQHKPFESTDPRIIVEGKGIHVWDQKGKEHLDCVSGGVWTVNVGYGRERIAKAVYNQLVKMNYFAGSAGSIPGAMFAERLIAKMPGLSRVYYMNSGSEANEKAFKMVRQIAHKRYGGKKHKILYRDRDYHGTTIGCLSAGGQDERNAQYGPFAPGFVRVPHCLEYRRHEQDGAPVENYGEWAADQIEEVILREGPETVGALCLEPVTAGGGVITPPEGYWQRVQEICKKYDILLHIDEVVCGVGRTGTWFGYQQYGIQPDMVTMAKGVASGYAAIACLVTTEEVFDMFKDDASDPMNYFRDISTFGGCTAGPAAALENLAIIEEENLLDNTNAMGARLMDNLAALADKHAVIGDVRGKGLFCGAELVKDRETREAVDEALVQKVVADCMGQGVIIGATNRSVPGKNNTLCFSPALIATADNIDQMTDAVDQALTRVFG</sequence>
<comment type="similarity">
    <text evidence="2 5">Belongs to the class-III pyridoxal-phosphate-dependent aminotransferase family.</text>
</comment>
<dbReference type="InterPro" id="IPR005814">
    <property type="entry name" value="Aminotrans_3"/>
</dbReference>
<evidence type="ECO:0000256" key="3">
    <source>
        <dbReference type="ARBA" id="ARBA00022576"/>
    </source>
</evidence>
<protein>
    <submittedName>
        <fullName evidence="6">Aminotransferase class III-fold pyridoxal phosphate-dependent enzyme</fullName>
    </submittedName>
</protein>
<dbReference type="Proteomes" id="UP000306602">
    <property type="component" value="Unassembled WGS sequence"/>
</dbReference>
<comment type="caution">
    <text evidence="6">The sequence shown here is derived from an EMBL/GenBank/DDBJ whole genome shotgun (WGS) entry which is preliminary data.</text>
</comment>
<keyword evidence="7" id="KW-1185">Reference proteome</keyword>
<name>A0A4S4N7X7_9RHOB</name>
<dbReference type="EMBL" id="SRKY01000004">
    <property type="protein sequence ID" value="THH35286.1"/>
    <property type="molecule type" value="Genomic_DNA"/>
</dbReference>
<dbReference type="PROSITE" id="PS00600">
    <property type="entry name" value="AA_TRANSFER_CLASS_3"/>
    <property type="match status" value="1"/>
</dbReference>
<dbReference type="FunFam" id="3.40.640.10:FF:000004">
    <property type="entry name" value="Acetylornithine aminotransferase"/>
    <property type="match status" value="1"/>
</dbReference>
<evidence type="ECO:0000313" key="6">
    <source>
        <dbReference type="EMBL" id="THH35286.1"/>
    </source>
</evidence>
<evidence type="ECO:0000256" key="1">
    <source>
        <dbReference type="ARBA" id="ARBA00001933"/>
    </source>
</evidence>
<dbReference type="Gene3D" id="3.90.1150.10">
    <property type="entry name" value="Aspartate Aminotransferase, domain 1"/>
    <property type="match status" value="1"/>
</dbReference>
<proteinExistence type="inferred from homology"/>
<dbReference type="InterPro" id="IPR015422">
    <property type="entry name" value="PyrdxlP-dep_Trfase_small"/>
</dbReference>
<dbReference type="GO" id="GO:0008483">
    <property type="term" value="F:transaminase activity"/>
    <property type="evidence" value="ECO:0007669"/>
    <property type="project" value="UniProtKB-KW"/>
</dbReference>
<dbReference type="GO" id="GO:0030170">
    <property type="term" value="F:pyridoxal phosphate binding"/>
    <property type="evidence" value="ECO:0007669"/>
    <property type="project" value="InterPro"/>
</dbReference>
<dbReference type="InterPro" id="IPR015424">
    <property type="entry name" value="PyrdxlP-dep_Trfase"/>
</dbReference>
<dbReference type="Gene3D" id="3.40.640.10">
    <property type="entry name" value="Type I PLP-dependent aspartate aminotransferase-like (Major domain)"/>
    <property type="match status" value="1"/>
</dbReference>
<evidence type="ECO:0000256" key="2">
    <source>
        <dbReference type="ARBA" id="ARBA00008954"/>
    </source>
</evidence>
<dbReference type="SUPFAM" id="SSF53383">
    <property type="entry name" value="PLP-dependent transferases"/>
    <property type="match status" value="1"/>
</dbReference>